<dbReference type="AlphaFoldDB" id="A0AAE0S3W4"/>
<protein>
    <submittedName>
        <fullName evidence="1">Uncharacterized protein</fullName>
    </submittedName>
</protein>
<proteinExistence type="predicted"/>
<reference evidence="1" key="1">
    <citation type="journal article" date="2021" name="Genome Biol. Evol.">
        <title>A High-Quality Reference Genome for a Parasitic Bivalve with Doubly Uniparental Inheritance (Bivalvia: Unionida).</title>
        <authorList>
            <person name="Smith C.H."/>
        </authorList>
    </citation>
    <scope>NUCLEOTIDE SEQUENCE</scope>
    <source>
        <strain evidence="1">CHS0354</strain>
    </source>
</reference>
<dbReference type="Proteomes" id="UP001195483">
    <property type="component" value="Unassembled WGS sequence"/>
</dbReference>
<reference evidence="1" key="2">
    <citation type="journal article" date="2021" name="Genome Biol. Evol.">
        <title>Developing a high-quality reference genome for a parasitic bivalve with doubly uniparental inheritance (Bivalvia: Unionida).</title>
        <authorList>
            <person name="Smith C.H."/>
        </authorList>
    </citation>
    <scope>NUCLEOTIDE SEQUENCE</scope>
    <source>
        <strain evidence="1">CHS0354</strain>
        <tissue evidence="1">Mantle</tissue>
    </source>
</reference>
<comment type="caution">
    <text evidence="1">The sequence shown here is derived from an EMBL/GenBank/DDBJ whole genome shotgun (WGS) entry which is preliminary data.</text>
</comment>
<gene>
    <name evidence="1" type="ORF">CHS0354_005686</name>
</gene>
<evidence type="ECO:0000313" key="1">
    <source>
        <dbReference type="EMBL" id="KAK3584831.1"/>
    </source>
</evidence>
<dbReference type="EMBL" id="JAEAOA010000399">
    <property type="protein sequence ID" value="KAK3584831.1"/>
    <property type="molecule type" value="Genomic_DNA"/>
</dbReference>
<name>A0AAE0S3W4_9BIVA</name>
<sequence length="180" mass="20156">MTSPDGRKRGRSLDSDCDECLPISKRINRLQIKSACTSQGENETKERHGNNRDLCMTYAPLQERNVLNSMAPLPIQQQCIPQNAVVQHTSTSQHLCDGGTSGCHQCGLCRVSFSTDGTALQCPDLNANEMDSRGLRFEDLAGYDPELTETENPHYYSINQLLYDAHVERVERHGVIFKNT</sequence>
<organism evidence="1 2">
    <name type="scientific">Potamilus streckersoni</name>
    <dbReference type="NCBI Taxonomy" id="2493646"/>
    <lineage>
        <taxon>Eukaryota</taxon>
        <taxon>Metazoa</taxon>
        <taxon>Spiralia</taxon>
        <taxon>Lophotrochozoa</taxon>
        <taxon>Mollusca</taxon>
        <taxon>Bivalvia</taxon>
        <taxon>Autobranchia</taxon>
        <taxon>Heteroconchia</taxon>
        <taxon>Palaeoheterodonta</taxon>
        <taxon>Unionida</taxon>
        <taxon>Unionoidea</taxon>
        <taxon>Unionidae</taxon>
        <taxon>Ambleminae</taxon>
        <taxon>Lampsilini</taxon>
        <taxon>Potamilus</taxon>
    </lineage>
</organism>
<accession>A0AAE0S3W4</accession>
<reference evidence="1" key="3">
    <citation type="submission" date="2023-05" db="EMBL/GenBank/DDBJ databases">
        <authorList>
            <person name="Smith C.H."/>
        </authorList>
    </citation>
    <scope>NUCLEOTIDE SEQUENCE</scope>
    <source>
        <strain evidence="1">CHS0354</strain>
        <tissue evidence="1">Mantle</tissue>
    </source>
</reference>
<evidence type="ECO:0000313" key="2">
    <source>
        <dbReference type="Proteomes" id="UP001195483"/>
    </source>
</evidence>
<keyword evidence="2" id="KW-1185">Reference proteome</keyword>